<dbReference type="InterPro" id="IPR010327">
    <property type="entry name" value="FldB/FldC_alpha/beta"/>
</dbReference>
<name>A0A558CZF0_9GAMM</name>
<dbReference type="AlphaFoldDB" id="A0A558CZF0"/>
<dbReference type="Pfam" id="PF06050">
    <property type="entry name" value="HGD-D"/>
    <property type="match status" value="1"/>
</dbReference>
<dbReference type="GO" id="GO:0046872">
    <property type="term" value="F:metal ion binding"/>
    <property type="evidence" value="ECO:0007669"/>
    <property type="project" value="UniProtKB-KW"/>
</dbReference>
<dbReference type="PANTHER" id="PTHR30548:SF4">
    <property type="entry name" value="SUBUNIT OF OXYGEN-SENSITIVE 2-HYDROXYISOCAPROYL-COA DEHYDRATASE"/>
    <property type="match status" value="1"/>
</dbReference>
<reference evidence="5 6" key="1">
    <citation type="submission" date="2019-07" db="EMBL/GenBank/DDBJ databases">
        <title>The pathways for chlorine oxyanion respiration interact through the shared metabolite chlorate.</title>
        <authorList>
            <person name="Barnum T.P."/>
            <person name="Cheng Y."/>
            <person name="Hill K.A."/>
            <person name="Lucas L.N."/>
            <person name="Carlson H.K."/>
            <person name="Coates J.D."/>
        </authorList>
    </citation>
    <scope>NUCLEOTIDE SEQUENCE [LARGE SCALE GENOMIC DNA]</scope>
    <source>
        <strain evidence="5">BK-3</strain>
    </source>
</reference>
<dbReference type="NCBIfam" id="TIGR02260">
    <property type="entry name" value="benz_CoA_red_B"/>
    <property type="match status" value="1"/>
</dbReference>
<dbReference type="InterPro" id="IPR011955">
    <property type="entry name" value="Benzoyl_CoA_Rdtase_B"/>
</dbReference>
<evidence type="ECO:0000313" key="5">
    <source>
        <dbReference type="EMBL" id="TVT54152.1"/>
    </source>
</evidence>
<dbReference type="GO" id="GO:0051536">
    <property type="term" value="F:iron-sulfur cluster binding"/>
    <property type="evidence" value="ECO:0007669"/>
    <property type="project" value="UniProtKB-KW"/>
</dbReference>
<keyword evidence="2" id="KW-0479">Metal-binding</keyword>
<dbReference type="Gene3D" id="3.40.50.11900">
    <property type="match status" value="1"/>
</dbReference>
<keyword evidence="5" id="KW-0560">Oxidoreductase</keyword>
<comment type="similarity">
    <text evidence="1">Belongs to the FldB/FldC dehydratase alpha/beta subunit family.</text>
</comment>
<gene>
    <name evidence="5" type="primary">bcrB</name>
    <name evidence="5" type="ORF">FHK82_10745</name>
</gene>
<sequence>MADIQAEVIKDASMLKQKEMIARNYDAITSAPETGQKVASTFVPGNLNELISSFGMLNNLPEINAINNGMRKQSGAMIMDAERSGHSEDVCTYVKADIGMMSKGNIAPNGKPMPAPDLLLLSYTGCFTFMKWFELLRKEYNCETVMLQVPYTGDGIITDNMRDFVVKQLKEEVIPTLERVSGNKFDIDRLRENLARSAKAEDDLVWVLESAKKVRSPIDAYFGGVYYIGPIFTAFRGTQDAIEYYQLLRGEIEKRIEAGLGPITPEGDMGEEKYRLVVEGPPNWTSFREFWKMFYDEGAVVVSSTYTKVGGVYDLGFRHDPENPLESLADYCLGCYTNRNMPSRVDMLEKYMNEYQADGLLINSIKSCNSFSAGQLMMMNEIEKRTGKPGAFIETDLVDPRYFSAANVKNRLESYFQMVDQKRQSSRQF</sequence>
<dbReference type="Gene3D" id="3.40.50.11890">
    <property type="match status" value="1"/>
</dbReference>
<keyword evidence="4" id="KW-0411">Iron-sulfur</keyword>
<evidence type="ECO:0000256" key="4">
    <source>
        <dbReference type="ARBA" id="ARBA00023014"/>
    </source>
</evidence>
<comment type="caution">
    <text evidence="5">The sequence shown here is derived from an EMBL/GenBank/DDBJ whole genome shotgun (WGS) entry which is preliminary data.</text>
</comment>
<organism evidence="5 6">
    <name type="scientific">Sedimenticola thiotaurini</name>
    <dbReference type="NCBI Taxonomy" id="1543721"/>
    <lineage>
        <taxon>Bacteria</taxon>
        <taxon>Pseudomonadati</taxon>
        <taxon>Pseudomonadota</taxon>
        <taxon>Gammaproteobacteria</taxon>
        <taxon>Chromatiales</taxon>
        <taxon>Sedimenticolaceae</taxon>
        <taxon>Sedimenticola</taxon>
    </lineage>
</organism>
<evidence type="ECO:0000256" key="1">
    <source>
        <dbReference type="ARBA" id="ARBA00005806"/>
    </source>
</evidence>
<dbReference type="EMBL" id="VMRY01000043">
    <property type="protein sequence ID" value="TVT54152.1"/>
    <property type="molecule type" value="Genomic_DNA"/>
</dbReference>
<keyword evidence="3" id="KW-0408">Iron</keyword>
<evidence type="ECO:0000256" key="2">
    <source>
        <dbReference type="ARBA" id="ARBA00022723"/>
    </source>
</evidence>
<protein>
    <submittedName>
        <fullName evidence="5">Benzoyl-CoA reductase subunit B</fullName>
        <ecNumber evidence="5">1.3.7.8</ecNumber>
    </submittedName>
</protein>
<accession>A0A558CZF0</accession>
<proteinExistence type="inferred from homology"/>
<evidence type="ECO:0000313" key="6">
    <source>
        <dbReference type="Proteomes" id="UP000317355"/>
    </source>
</evidence>
<dbReference type="Proteomes" id="UP000317355">
    <property type="component" value="Unassembled WGS sequence"/>
</dbReference>
<evidence type="ECO:0000256" key="3">
    <source>
        <dbReference type="ARBA" id="ARBA00023004"/>
    </source>
</evidence>
<dbReference type="GO" id="GO:0018522">
    <property type="term" value="F:benzoyl-CoA reductase activity"/>
    <property type="evidence" value="ECO:0007669"/>
    <property type="project" value="UniProtKB-EC"/>
</dbReference>
<dbReference type="PANTHER" id="PTHR30548">
    <property type="entry name" value="2-HYDROXYGLUTARYL-COA DEHYDRATASE, D-COMPONENT-RELATED"/>
    <property type="match status" value="1"/>
</dbReference>
<dbReference type="EC" id="1.3.7.8" evidence="5"/>